<dbReference type="CDD" id="cd09830">
    <property type="entry name" value="PET_LIMPETin_LIM-9"/>
    <property type="match status" value="1"/>
</dbReference>
<dbReference type="EMBL" id="BPLQ01014179">
    <property type="protein sequence ID" value="GIY77796.1"/>
    <property type="molecule type" value="Genomic_DNA"/>
</dbReference>
<dbReference type="GO" id="GO:0008270">
    <property type="term" value="F:zinc ion binding"/>
    <property type="evidence" value="ECO:0007669"/>
    <property type="project" value="InterPro"/>
</dbReference>
<proteinExistence type="predicted"/>
<evidence type="ECO:0000256" key="1">
    <source>
        <dbReference type="ARBA" id="ARBA00022723"/>
    </source>
</evidence>
<keyword evidence="9" id="KW-1185">Reference proteome</keyword>
<dbReference type="Pfam" id="PF06297">
    <property type="entry name" value="PET"/>
    <property type="match status" value="1"/>
</dbReference>
<evidence type="ECO:0000259" key="6">
    <source>
        <dbReference type="PROSITE" id="PS50023"/>
    </source>
</evidence>
<dbReference type="PROSITE" id="PS00478">
    <property type="entry name" value="LIM_DOMAIN_1"/>
    <property type="match status" value="1"/>
</dbReference>
<accession>A0AAV4W4W1</accession>
<keyword evidence="4 5" id="KW-0440">LIM domain</keyword>
<dbReference type="Proteomes" id="UP001054837">
    <property type="component" value="Unassembled WGS sequence"/>
</dbReference>
<sequence>MRLSKPSCSMKLIASGKGQTSDNAQKCAGIDKDETEQARILTGGSNMPGDSVTHGADFLLRPSREGRMADNIANMKDPNQNFKTAMDIFHETGVLVQEVDEGQPCLSCRDKCSGFSPHMWRTICNNCKCPREAHDVCHEEFVNVCDRIGFQPSPEPSRHPISKEKTLSAGYSWVPPGLSSEKIEEYFNQLPNNLVPQLGTPGEKYRDRQLILQLPKQDLAAAYCKFLEKDFVKSFDDFVNTRNEMALDIGFVRDHLERDTECKKCSGELCMGELCVVAPKLGEDVSFHPSCFICNVCEELLVDLTYCILDDVLYCERHYAEQTKPRCSACDEVNFFMFTIKNFSL</sequence>
<gene>
    <name evidence="8" type="primary">PRICKLE3</name>
    <name evidence="8" type="ORF">CDAR_424521</name>
</gene>
<evidence type="ECO:0000313" key="9">
    <source>
        <dbReference type="Proteomes" id="UP001054837"/>
    </source>
</evidence>
<name>A0AAV4W4W1_9ARAC</name>
<dbReference type="PANTHER" id="PTHR24211">
    <property type="entry name" value="LIM DOMAIN-CONTAINING PROTEIN"/>
    <property type="match status" value="1"/>
</dbReference>
<feature type="domain" description="LIM zinc-binding" evidence="6">
    <location>
        <begin position="260"/>
        <end position="325"/>
    </location>
</feature>
<dbReference type="Gene3D" id="2.10.110.10">
    <property type="entry name" value="Cysteine Rich Protein"/>
    <property type="match status" value="1"/>
</dbReference>
<comment type="caution">
    <text evidence="8">The sequence shown here is derived from an EMBL/GenBank/DDBJ whole genome shotgun (WGS) entry which is preliminary data.</text>
</comment>
<dbReference type="Pfam" id="PF00412">
    <property type="entry name" value="LIM"/>
    <property type="match status" value="1"/>
</dbReference>
<evidence type="ECO:0000259" key="7">
    <source>
        <dbReference type="PROSITE" id="PS51303"/>
    </source>
</evidence>
<protein>
    <submittedName>
        <fullName evidence="8">Prickle planar cell polarity protein 3</fullName>
    </submittedName>
</protein>
<evidence type="ECO:0000256" key="4">
    <source>
        <dbReference type="ARBA" id="ARBA00023038"/>
    </source>
</evidence>
<feature type="domain" description="PET" evidence="7">
    <location>
        <begin position="152"/>
        <end position="261"/>
    </location>
</feature>
<evidence type="ECO:0000313" key="8">
    <source>
        <dbReference type="EMBL" id="GIY77796.1"/>
    </source>
</evidence>
<keyword evidence="2" id="KW-0677">Repeat</keyword>
<reference evidence="8 9" key="1">
    <citation type="submission" date="2021-06" db="EMBL/GenBank/DDBJ databases">
        <title>Caerostris darwini draft genome.</title>
        <authorList>
            <person name="Kono N."/>
            <person name="Arakawa K."/>
        </authorList>
    </citation>
    <scope>NUCLEOTIDE SEQUENCE [LARGE SCALE GENOMIC DNA]</scope>
</reference>
<dbReference type="SMART" id="SM00132">
    <property type="entry name" value="LIM"/>
    <property type="match status" value="1"/>
</dbReference>
<dbReference type="InterPro" id="IPR010442">
    <property type="entry name" value="PET_domain"/>
</dbReference>
<dbReference type="InterPro" id="IPR001781">
    <property type="entry name" value="Znf_LIM"/>
</dbReference>
<keyword evidence="1 5" id="KW-0479">Metal-binding</keyword>
<dbReference type="AlphaFoldDB" id="A0AAV4W4W1"/>
<dbReference type="PANTHER" id="PTHR24211:SF37">
    <property type="entry name" value="PROTEIN ESPINAS-LIKE PROTEIN"/>
    <property type="match status" value="1"/>
</dbReference>
<dbReference type="InterPro" id="IPR047120">
    <property type="entry name" value="Pk/Esn/Tes"/>
</dbReference>
<evidence type="ECO:0000256" key="2">
    <source>
        <dbReference type="ARBA" id="ARBA00022737"/>
    </source>
</evidence>
<evidence type="ECO:0000256" key="5">
    <source>
        <dbReference type="PROSITE-ProRule" id="PRU00125"/>
    </source>
</evidence>
<evidence type="ECO:0000256" key="3">
    <source>
        <dbReference type="ARBA" id="ARBA00022833"/>
    </source>
</evidence>
<keyword evidence="3 5" id="KW-0862">Zinc</keyword>
<dbReference type="SUPFAM" id="SSF57716">
    <property type="entry name" value="Glucocorticoid receptor-like (DNA-binding domain)"/>
    <property type="match status" value="1"/>
</dbReference>
<dbReference type="PROSITE" id="PS51303">
    <property type="entry name" value="PET"/>
    <property type="match status" value="1"/>
</dbReference>
<organism evidence="8 9">
    <name type="scientific">Caerostris darwini</name>
    <dbReference type="NCBI Taxonomy" id="1538125"/>
    <lineage>
        <taxon>Eukaryota</taxon>
        <taxon>Metazoa</taxon>
        <taxon>Ecdysozoa</taxon>
        <taxon>Arthropoda</taxon>
        <taxon>Chelicerata</taxon>
        <taxon>Arachnida</taxon>
        <taxon>Araneae</taxon>
        <taxon>Araneomorphae</taxon>
        <taxon>Entelegynae</taxon>
        <taxon>Araneoidea</taxon>
        <taxon>Araneidae</taxon>
        <taxon>Caerostris</taxon>
    </lineage>
</organism>
<dbReference type="PROSITE" id="PS50023">
    <property type="entry name" value="LIM_DOMAIN_2"/>
    <property type="match status" value="1"/>
</dbReference>